<proteinExistence type="predicted"/>
<keyword evidence="1" id="KW-1133">Transmembrane helix</keyword>
<feature type="transmembrane region" description="Helical" evidence="1">
    <location>
        <begin position="29"/>
        <end position="49"/>
    </location>
</feature>
<accession>A0A0N1H5E0</accession>
<keyword evidence="1" id="KW-0812">Transmembrane</keyword>
<reference evidence="3 4" key="1">
    <citation type="submission" date="2015-06" db="EMBL/GenBank/DDBJ databases">
        <title>Draft genome of the ant-associated black yeast Phialophora attae CBS 131958.</title>
        <authorList>
            <person name="Moreno L.F."/>
            <person name="Stielow B.J."/>
            <person name="de Hoog S."/>
            <person name="Vicente V.A."/>
            <person name="Weiss V.A."/>
            <person name="de Vries M."/>
            <person name="Cruz L.M."/>
            <person name="Souza E.M."/>
        </authorList>
    </citation>
    <scope>NUCLEOTIDE SEQUENCE [LARGE SCALE GENOMIC DNA]</scope>
    <source>
        <strain evidence="3 4">CBS 131958</strain>
    </source>
</reference>
<comment type="caution">
    <text evidence="3">The sequence shown here is derived from an EMBL/GenBank/DDBJ whole genome shotgun (WGS) entry which is preliminary data.</text>
</comment>
<protein>
    <submittedName>
        <fullName evidence="3">Beta-1,2-xylosyltransferase 1</fullName>
    </submittedName>
</protein>
<keyword evidence="4" id="KW-1185">Reference proteome</keyword>
<evidence type="ECO:0000256" key="1">
    <source>
        <dbReference type="SAM" id="Phobius"/>
    </source>
</evidence>
<dbReference type="Pfam" id="PF05686">
    <property type="entry name" value="Glyco_transf_90"/>
    <property type="match status" value="1"/>
</dbReference>
<evidence type="ECO:0000259" key="2">
    <source>
        <dbReference type="SMART" id="SM00672"/>
    </source>
</evidence>
<dbReference type="InterPro" id="IPR051091">
    <property type="entry name" value="O-Glucosyltr/Glycosyltrsf_90"/>
</dbReference>
<gene>
    <name evidence="3" type="ORF">AB675_10766</name>
</gene>
<keyword evidence="1" id="KW-0472">Membrane</keyword>
<dbReference type="GO" id="GO:0016740">
    <property type="term" value="F:transferase activity"/>
    <property type="evidence" value="ECO:0007669"/>
    <property type="project" value="UniProtKB-KW"/>
</dbReference>
<dbReference type="Proteomes" id="UP000038010">
    <property type="component" value="Unassembled WGS sequence"/>
</dbReference>
<dbReference type="PANTHER" id="PTHR12203:SF61">
    <property type="entry name" value="CAPSULE PROTEIN"/>
    <property type="match status" value="1"/>
</dbReference>
<keyword evidence="3" id="KW-0808">Transferase</keyword>
<dbReference type="RefSeq" id="XP_018000885.1">
    <property type="nucleotide sequence ID" value="XM_018139557.1"/>
</dbReference>
<evidence type="ECO:0000313" key="3">
    <source>
        <dbReference type="EMBL" id="KPI40922.1"/>
    </source>
</evidence>
<evidence type="ECO:0000313" key="4">
    <source>
        <dbReference type="Proteomes" id="UP000038010"/>
    </source>
</evidence>
<dbReference type="VEuPathDB" id="FungiDB:AB675_10766"/>
<dbReference type="InterPro" id="IPR006598">
    <property type="entry name" value="CAP10"/>
</dbReference>
<dbReference type="SMART" id="SM00672">
    <property type="entry name" value="CAP10"/>
    <property type="match status" value="1"/>
</dbReference>
<organism evidence="3 4">
    <name type="scientific">Cyphellophora attinorum</name>
    <dbReference type="NCBI Taxonomy" id="1664694"/>
    <lineage>
        <taxon>Eukaryota</taxon>
        <taxon>Fungi</taxon>
        <taxon>Dikarya</taxon>
        <taxon>Ascomycota</taxon>
        <taxon>Pezizomycotina</taxon>
        <taxon>Eurotiomycetes</taxon>
        <taxon>Chaetothyriomycetidae</taxon>
        <taxon>Chaetothyriales</taxon>
        <taxon>Cyphellophoraceae</taxon>
        <taxon>Cyphellophora</taxon>
    </lineage>
</organism>
<dbReference type="GeneID" id="28731437"/>
<sequence length="551" mass="64336">MGQHGSGPRLWHTATHGMSARATRMNLKVLLVAVLGAVLLLLSVDDLYFRRHQRTPLQYYHNSSLSYTQHPIDSLIQQSRQSFEARIHAQSRTLEDAILAYKERYKIEPPPGFDKWFDFAQTKRSRIIDDFDTIYDAVIPFLGISGQRINEMLEEVIATKSGVHKCGYRNGAHYGYCGHLDLSWYMAPIEYLLPDVDLIFNDLDEPRVLPDENLEARVQNKVTFLDWSHKDLRRLYWKGCKSTDWTAYRQPPDLPFIVDAKQARDLCENPQYADEHGFVLSPSTVWTTGQMVPILSHSKASVFGDLIYPNPAYAEDYFDPRVYNKEKDPDWKIKRNDLYWSGINYGGYFEDEAWKQSHRQRLVAKTSGLIDSAATFLTESSPGVWNMSTSLDPLSGLFHTYFTEIDMSACNRRQCKAQKKFFGEGTRVSNHEQFKHRFVMDLDAWTYSRQFYALLQSKSLPFKQTIFQEWHDDRLVPWVHYIPVSVSLRELPEMVRYFALTKQGQAYAQEIAESSSKWWAQSLRKEDMQIYMYRLILEYKRLRDPSRPAMP</sequence>
<dbReference type="EMBL" id="LFJN01000011">
    <property type="protein sequence ID" value="KPI40922.1"/>
    <property type="molecule type" value="Genomic_DNA"/>
</dbReference>
<dbReference type="PANTHER" id="PTHR12203">
    <property type="entry name" value="KDEL LYS-ASP-GLU-LEU CONTAINING - RELATED"/>
    <property type="match status" value="1"/>
</dbReference>
<feature type="domain" description="Glycosyl transferase CAP10" evidence="2">
    <location>
        <begin position="250"/>
        <end position="540"/>
    </location>
</feature>
<dbReference type="OrthoDB" id="202415at2759"/>
<name>A0A0N1H5E0_9EURO</name>
<dbReference type="AlphaFoldDB" id="A0A0N1H5E0"/>